<dbReference type="SUPFAM" id="SSF54768">
    <property type="entry name" value="dsRNA-binding domain-like"/>
    <property type="match status" value="1"/>
</dbReference>
<evidence type="ECO:0000313" key="11">
    <source>
        <dbReference type="Proteomes" id="UP000695022"/>
    </source>
</evidence>
<protein>
    <recommendedName>
        <fullName evidence="6">Small ribosomal subunit protein uS5m</fullName>
    </recommendedName>
    <alternativeName>
        <fullName evidence="7">28S ribosomal protein S5, mitochondrial</fullName>
    </alternativeName>
</protein>
<keyword evidence="5 8" id="KW-0687">Ribonucleoprotein</keyword>
<dbReference type="Pfam" id="PF03719">
    <property type="entry name" value="Ribosomal_S5_C"/>
    <property type="match status" value="1"/>
</dbReference>
<dbReference type="InterPro" id="IPR000851">
    <property type="entry name" value="Ribosomal_uS5"/>
</dbReference>
<proteinExistence type="inferred from homology"/>
<evidence type="ECO:0000256" key="8">
    <source>
        <dbReference type="PROSITE-ProRule" id="PRU00268"/>
    </source>
</evidence>
<dbReference type="SUPFAM" id="SSF54211">
    <property type="entry name" value="Ribosomal protein S5 domain 2-like"/>
    <property type="match status" value="1"/>
</dbReference>
<evidence type="ECO:0000256" key="1">
    <source>
        <dbReference type="ARBA" id="ARBA00004173"/>
    </source>
</evidence>
<keyword evidence="4" id="KW-0496">Mitochondrion</keyword>
<dbReference type="InterPro" id="IPR013810">
    <property type="entry name" value="Ribosomal_uS5_N"/>
</dbReference>
<comment type="subcellular location">
    <subcellularLocation>
        <location evidence="1">Mitochondrion</location>
    </subcellularLocation>
</comment>
<evidence type="ECO:0000256" key="6">
    <source>
        <dbReference type="ARBA" id="ARBA00039335"/>
    </source>
</evidence>
<dbReference type="Gene3D" id="3.30.230.10">
    <property type="match status" value="1"/>
</dbReference>
<evidence type="ECO:0000256" key="3">
    <source>
        <dbReference type="ARBA" id="ARBA00022980"/>
    </source>
</evidence>
<feature type="domain" description="S5 DRBM" evidence="10">
    <location>
        <begin position="188"/>
        <end position="252"/>
    </location>
</feature>
<dbReference type="PROSITE" id="PS50881">
    <property type="entry name" value="S5_DSRBD"/>
    <property type="match status" value="1"/>
</dbReference>
<dbReference type="GeneID" id="106805599"/>
<dbReference type="RefSeq" id="XP_014662746.1">
    <property type="nucleotide sequence ID" value="XM_014807260.1"/>
</dbReference>
<dbReference type="InterPro" id="IPR020568">
    <property type="entry name" value="Ribosomal_Su5_D2-typ_SF"/>
</dbReference>
<name>A0ABM1DS25_PRICU</name>
<evidence type="ECO:0000256" key="5">
    <source>
        <dbReference type="ARBA" id="ARBA00023274"/>
    </source>
</evidence>
<accession>A0ABM1DS25</accession>
<dbReference type="Gene3D" id="3.30.160.20">
    <property type="match status" value="1"/>
</dbReference>
<evidence type="ECO:0000313" key="12">
    <source>
        <dbReference type="RefSeq" id="XP_014662746.1"/>
    </source>
</evidence>
<dbReference type="Pfam" id="PF21251">
    <property type="entry name" value="Ribosomal_uS5m_N"/>
    <property type="match status" value="1"/>
</dbReference>
<dbReference type="InterPro" id="IPR014721">
    <property type="entry name" value="Ribsml_uS5_D2-typ_fold_subgr"/>
</dbReference>
<evidence type="ECO:0000256" key="2">
    <source>
        <dbReference type="ARBA" id="ARBA00008945"/>
    </source>
</evidence>
<evidence type="ECO:0000256" key="4">
    <source>
        <dbReference type="ARBA" id="ARBA00023128"/>
    </source>
</evidence>
<organism evidence="11 12">
    <name type="scientific">Priapulus caudatus</name>
    <name type="common">Priapulid worm</name>
    <dbReference type="NCBI Taxonomy" id="37621"/>
    <lineage>
        <taxon>Eukaryota</taxon>
        <taxon>Metazoa</taxon>
        <taxon>Ecdysozoa</taxon>
        <taxon>Scalidophora</taxon>
        <taxon>Priapulida</taxon>
        <taxon>Priapulimorpha</taxon>
        <taxon>Priapulimorphida</taxon>
        <taxon>Priapulidae</taxon>
        <taxon>Priapulus</taxon>
    </lineage>
</organism>
<comment type="similarity">
    <text evidence="2 9">Belongs to the universal ribosomal protein uS5 family.</text>
</comment>
<evidence type="ECO:0000256" key="7">
    <source>
        <dbReference type="ARBA" id="ARBA00041606"/>
    </source>
</evidence>
<dbReference type="PANTHER" id="PTHR48277:SF1">
    <property type="entry name" value="MITOCHONDRIAL RIBOSOMAL PROTEIN S5"/>
    <property type="match status" value="1"/>
</dbReference>
<dbReference type="Proteomes" id="UP000695022">
    <property type="component" value="Unplaced"/>
</dbReference>
<dbReference type="PANTHER" id="PTHR48277">
    <property type="entry name" value="MITOCHONDRIAL RIBOSOMAL PROTEIN S5"/>
    <property type="match status" value="1"/>
</dbReference>
<gene>
    <name evidence="12" type="primary">LOC106805599</name>
</gene>
<dbReference type="InterPro" id="IPR005324">
    <property type="entry name" value="Ribosomal_uS5_C"/>
</dbReference>
<dbReference type="Pfam" id="PF00333">
    <property type="entry name" value="Ribosomal_S5"/>
    <property type="match status" value="1"/>
</dbReference>
<sequence>MATNIMVTPWRAAASKVSCVFSQVRADSCHVMLSPAWSARVTVIPTTRGGPLCAIHRQYSFMTNLTANALWKGVTSVSAAGKKRGRGKKIHSKSVKDLNRGQRLGTGRANIVWPGLNAPVFRGKEIVEMRQLPPDPDREAELIRIRDAMDKFRPVKIPPIERGWTGAKMPGRSVGPPDPVGDEKFEGFDTKVLEFKTVFTMSANLGRKRRVSAFVVVGNGNGLAGYGLGKSPNGKAAIRKAKNRAAQKLQFVELYKNHTIYHDIFTQFFYTKVFLKRKPEGYGLVCHRAIRTICEVIGIKDMYAKVEGATNVQNITKALLTGLTQQETHEQLAERMKLLVVEQREERDDLPVVIAEPSQCQQVRDKIAADEEHDYDMIHSKGRVELIKPKSLPFYAKFDSYKKKMKRLAAFRNQRQRQIQIWASQQQ</sequence>
<evidence type="ECO:0000256" key="9">
    <source>
        <dbReference type="RuleBase" id="RU003823"/>
    </source>
</evidence>
<evidence type="ECO:0000259" key="10">
    <source>
        <dbReference type="PROSITE" id="PS50881"/>
    </source>
</evidence>
<keyword evidence="11" id="KW-1185">Reference proteome</keyword>
<dbReference type="InterPro" id="IPR048584">
    <property type="entry name" value="Ribosomal_uS5m_N"/>
</dbReference>
<reference evidence="12" key="1">
    <citation type="submission" date="2025-08" db="UniProtKB">
        <authorList>
            <consortium name="RefSeq"/>
        </authorList>
    </citation>
    <scope>IDENTIFICATION</scope>
</reference>
<keyword evidence="3 8" id="KW-0689">Ribosomal protein</keyword>